<dbReference type="PANTHER" id="PTHR36221">
    <property type="entry name" value="DUF742 DOMAIN-CONTAINING PROTEIN"/>
    <property type="match status" value="1"/>
</dbReference>
<sequence>MWDGDEGAAAELVPLYVLLNGRTSPRNINLDLATSVIARPADIKRLEPEYQEIVSICGVWISIAEISAYLRLPLAITKVMVEVLLDQQYLDIGAPAEHKIALPLLEAVLAGLERL</sequence>
<gene>
    <name evidence="1" type="ORF">GCM10022255_107000</name>
</gene>
<evidence type="ECO:0000313" key="2">
    <source>
        <dbReference type="Proteomes" id="UP001500620"/>
    </source>
</evidence>
<comment type="caution">
    <text evidence="1">The sequence shown here is derived from an EMBL/GenBank/DDBJ whole genome shotgun (WGS) entry which is preliminary data.</text>
</comment>
<dbReference type="EMBL" id="BAABAT010000067">
    <property type="protein sequence ID" value="GAA4263339.1"/>
    <property type="molecule type" value="Genomic_DNA"/>
</dbReference>
<keyword evidence="2" id="KW-1185">Reference proteome</keyword>
<dbReference type="InterPro" id="IPR007995">
    <property type="entry name" value="DUF742"/>
</dbReference>
<evidence type="ECO:0000313" key="1">
    <source>
        <dbReference type="EMBL" id="GAA4263339.1"/>
    </source>
</evidence>
<name>A0ABP8DTR3_9ACTN</name>
<evidence type="ECO:0008006" key="3">
    <source>
        <dbReference type="Google" id="ProtNLM"/>
    </source>
</evidence>
<protein>
    <recommendedName>
        <fullName evidence="3">DUF742 domain-containing protein</fullName>
    </recommendedName>
</protein>
<accession>A0ABP8DTR3</accession>
<dbReference type="Proteomes" id="UP001500620">
    <property type="component" value="Unassembled WGS sequence"/>
</dbReference>
<reference evidence="2" key="1">
    <citation type="journal article" date="2019" name="Int. J. Syst. Evol. Microbiol.">
        <title>The Global Catalogue of Microorganisms (GCM) 10K type strain sequencing project: providing services to taxonomists for standard genome sequencing and annotation.</title>
        <authorList>
            <consortium name="The Broad Institute Genomics Platform"/>
            <consortium name="The Broad Institute Genome Sequencing Center for Infectious Disease"/>
            <person name="Wu L."/>
            <person name="Ma J."/>
        </authorList>
    </citation>
    <scope>NUCLEOTIDE SEQUENCE [LARGE SCALE GENOMIC DNA]</scope>
    <source>
        <strain evidence="2">JCM 17441</strain>
    </source>
</reference>
<dbReference type="Pfam" id="PF05331">
    <property type="entry name" value="DUF742"/>
    <property type="match status" value="1"/>
</dbReference>
<dbReference type="PANTHER" id="PTHR36221:SF1">
    <property type="entry name" value="DUF742 DOMAIN-CONTAINING PROTEIN"/>
    <property type="match status" value="1"/>
</dbReference>
<organism evidence="1 2">
    <name type="scientific">Dactylosporangium darangshiense</name>
    <dbReference type="NCBI Taxonomy" id="579108"/>
    <lineage>
        <taxon>Bacteria</taxon>
        <taxon>Bacillati</taxon>
        <taxon>Actinomycetota</taxon>
        <taxon>Actinomycetes</taxon>
        <taxon>Micromonosporales</taxon>
        <taxon>Micromonosporaceae</taxon>
        <taxon>Dactylosporangium</taxon>
    </lineage>
</organism>
<proteinExistence type="predicted"/>